<dbReference type="AlphaFoldDB" id="A0A8H7AAU4"/>
<keyword evidence="2" id="KW-1185">Reference proteome</keyword>
<comment type="caution">
    <text evidence="1">The sequence shown here is derived from an EMBL/GenBank/DDBJ whole genome shotgun (WGS) entry which is preliminary data.</text>
</comment>
<proteinExistence type="predicted"/>
<reference evidence="1" key="1">
    <citation type="submission" date="2020-02" db="EMBL/GenBank/DDBJ databases">
        <authorList>
            <person name="Palmer J.M."/>
        </authorList>
    </citation>
    <scope>NUCLEOTIDE SEQUENCE</scope>
    <source>
        <strain evidence="1">EPUS1.4</strain>
        <tissue evidence="1">Thallus</tissue>
    </source>
</reference>
<dbReference type="OrthoDB" id="6359816at2759"/>
<dbReference type="Proteomes" id="UP000606974">
    <property type="component" value="Unassembled WGS sequence"/>
</dbReference>
<name>A0A8H7AAU4_9EURO</name>
<evidence type="ECO:0000313" key="2">
    <source>
        <dbReference type="Proteomes" id="UP000606974"/>
    </source>
</evidence>
<protein>
    <submittedName>
        <fullName evidence="1">Uncharacterized protein</fullName>
    </submittedName>
</protein>
<dbReference type="EMBL" id="JAACFV010000132">
    <property type="protein sequence ID" value="KAF7504599.1"/>
    <property type="molecule type" value="Genomic_DNA"/>
</dbReference>
<accession>A0A8H7AAU4</accession>
<organism evidence="1 2">
    <name type="scientific">Endocarpon pusillum</name>
    <dbReference type="NCBI Taxonomy" id="364733"/>
    <lineage>
        <taxon>Eukaryota</taxon>
        <taxon>Fungi</taxon>
        <taxon>Dikarya</taxon>
        <taxon>Ascomycota</taxon>
        <taxon>Pezizomycotina</taxon>
        <taxon>Eurotiomycetes</taxon>
        <taxon>Chaetothyriomycetidae</taxon>
        <taxon>Verrucariales</taxon>
        <taxon>Verrucariaceae</taxon>
        <taxon>Endocarpon</taxon>
    </lineage>
</organism>
<sequence>MIGCDDNEDEIPTISLCIEAAVYGLAEKYEVPRLKQLSLEAYQASWKENAWCLPAITQFARSIEIVYSTTKPSDPLRDFVIWNTQRNYVTIPYFSFFREVFTSNGDFAWDLVTRCHLKRWVWCRVCEASVSLFQKHCGCGMMGYCQDSAVCGKWEALMCPSCHTIGECQSYPPDLSNQPKMKALLAPLIPAID</sequence>
<gene>
    <name evidence="1" type="ORF">GJ744_002026</name>
</gene>
<evidence type="ECO:0000313" key="1">
    <source>
        <dbReference type="EMBL" id="KAF7504599.1"/>
    </source>
</evidence>